<keyword evidence="4" id="KW-0689">Ribosomal protein</keyword>
<dbReference type="InterPro" id="IPR011332">
    <property type="entry name" value="Ribosomal_zn-bd"/>
</dbReference>
<evidence type="ECO:0000256" key="5">
    <source>
        <dbReference type="ARBA" id="ARBA00023128"/>
    </source>
</evidence>
<evidence type="ECO:0000256" key="3">
    <source>
        <dbReference type="ARBA" id="ARBA00022946"/>
    </source>
</evidence>
<protein>
    <recommendedName>
        <fullName evidence="7">Large ribosomal subunit protein bL32m</fullName>
    </recommendedName>
</protein>
<dbReference type="PANTHER" id="PTHR21026">
    <property type="entry name" value="39S RIBOSOMAL PROTEIN L32, MITOCHONDRIAL"/>
    <property type="match status" value="1"/>
</dbReference>
<gene>
    <name evidence="8" type="ORF">KI387_017099</name>
</gene>
<keyword evidence="6" id="KW-0687">Ribonucleoprotein</keyword>
<evidence type="ECO:0000256" key="4">
    <source>
        <dbReference type="ARBA" id="ARBA00022980"/>
    </source>
</evidence>
<keyword evidence="3" id="KW-0809">Transit peptide</keyword>
<proteinExistence type="inferred from homology"/>
<comment type="similarity">
    <text evidence="2">Belongs to the bacterial ribosomal protein bL32 family.</text>
</comment>
<dbReference type="EMBL" id="JAHRHJ020000003">
    <property type="protein sequence ID" value="KAH9322460.1"/>
    <property type="molecule type" value="Genomic_DNA"/>
</dbReference>
<evidence type="ECO:0000313" key="8">
    <source>
        <dbReference type="EMBL" id="KAH9322460.1"/>
    </source>
</evidence>
<dbReference type="GO" id="GO:0006412">
    <property type="term" value="P:translation"/>
    <property type="evidence" value="ECO:0007669"/>
    <property type="project" value="InterPro"/>
</dbReference>
<dbReference type="GO" id="GO:0005762">
    <property type="term" value="C:mitochondrial large ribosomal subunit"/>
    <property type="evidence" value="ECO:0007669"/>
    <property type="project" value="TreeGrafter"/>
</dbReference>
<sequence length="116" mass="12876">MAMVRVGRVVRGLEHRLWQTRGNHVATSGSFSRAIDSTFENQGVEDLGTFGYAISPWGSMAMEQNEIYLQDLGMEGLASAGSMQLMAVPKRKVTHSRKRIRNAPKALKPSPLIMRC</sequence>
<accession>A0AA38LHB7</accession>
<dbReference type="InterPro" id="IPR051991">
    <property type="entry name" value="Mitoribosomal_protein_bL32"/>
</dbReference>
<reference evidence="8 9" key="1">
    <citation type="journal article" date="2021" name="Nat. Plants">
        <title>The Taxus genome provides insights into paclitaxel biosynthesis.</title>
        <authorList>
            <person name="Xiong X."/>
            <person name="Gou J."/>
            <person name="Liao Q."/>
            <person name="Li Y."/>
            <person name="Zhou Q."/>
            <person name="Bi G."/>
            <person name="Li C."/>
            <person name="Du R."/>
            <person name="Wang X."/>
            <person name="Sun T."/>
            <person name="Guo L."/>
            <person name="Liang H."/>
            <person name="Lu P."/>
            <person name="Wu Y."/>
            <person name="Zhang Z."/>
            <person name="Ro D.K."/>
            <person name="Shang Y."/>
            <person name="Huang S."/>
            <person name="Yan J."/>
        </authorList>
    </citation>
    <scope>NUCLEOTIDE SEQUENCE [LARGE SCALE GENOMIC DNA]</scope>
    <source>
        <strain evidence="8">Ta-2019</strain>
    </source>
</reference>
<name>A0AA38LHB7_TAXCH</name>
<evidence type="ECO:0000256" key="7">
    <source>
        <dbReference type="ARBA" id="ARBA00039935"/>
    </source>
</evidence>
<dbReference type="Pfam" id="PF01783">
    <property type="entry name" value="Ribosomal_L32p"/>
    <property type="match status" value="1"/>
</dbReference>
<dbReference type="GO" id="GO:0003735">
    <property type="term" value="F:structural constituent of ribosome"/>
    <property type="evidence" value="ECO:0007669"/>
    <property type="project" value="InterPro"/>
</dbReference>
<evidence type="ECO:0000256" key="6">
    <source>
        <dbReference type="ARBA" id="ARBA00023274"/>
    </source>
</evidence>
<evidence type="ECO:0000313" key="9">
    <source>
        <dbReference type="Proteomes" id="UP000824469"/>
    </source>
</evidence>
<dbReference type="SUPFAM" id="SSF57829">
    <property type="entry name" value="Zn-binding ribosomal proteins"/>
    <property type="match status" value="1"/>
</dbReference>
<feature type="non-terminal residue" evidence="8">
    <location>
        <position position="116"/>
    </location>
</feature>
<dbReference type="OMA" id="AMEQNEI"/>
<dbReference type="PANTHER" id="PTHR21026:SF2">
    <property type="entry name" value="LARGE RIBOSOMAL SUBUNIT PROTEIN BL32M"/>
    <property type="match status" value="1"/>
</dbReference>
<comment type="subcellular location">
    <subcellularLocation>
        <location evidence="1">Mitochondrion</location>
    </subcellularLocation>
</comment>
<dbReference type="AlphaFoldDB" id="A0AA38LHB7"/>
<keyword evidence="9" id="KW-1185">Reference proteome</keyword>
<dbReference type="Proteomes" id="UP000824469">
    <property type="component" value="Unassembled WGS sequence"/>
</dbReference>
<dbReference type="InterPro" id="IPR002677">
    <property type="entry name" value="Ribosomal_bL32"/>
</dbReference>
<keyword evidence="5" id="KW-0496">Mitochondrion</keyword>
<comment type="caution">
    <text evidence="8">The sequence shown here is derived from an EMBL/GenBank/DDBJ whole genome shotgun (WGS) entry which is preliminary data.</text>
</comment>
<organism evidence="8 9">
    <name type="scientific">Taxus chinensis</name>
    <name type="common">Chinese yew</name>
    <name type="synonym">Taxus wallichiana var. chinensis</name>
    <dbReference type="NCBI Taxonomy" id="29808"/>
    <lineage>
        <taxon>Eukaryota</taxon>
        <taxon>Viridiplantae</taxon>
        <taxon>Streptophyta</taxon>
        <taxon>Embryophyta</taxon>
        <taxon>Tracheophyta</taxon>
        <taxon>Spermatophyta</taxon>
        <taxon>Pinopsida</taxon>
        <taxon>Pinidae</taxon>
        <taxon>Conifers II</taxon>
        <taxon>Cupressales</taxon>
        <taxon>Taxaceae</taxon>
        <taxon>Taxus</taxon>
    </lineage>
</organism>
<evidence type="ECO:0000256" key="1">
    <source>
        <dbReference type="ARBA" id="ARBA00004173"/>
    </source>
</evidence>
<evidence type="ECO:0000256" key="2">
    <source>
        <dbReference type="ARBA" id="ARBA00008560"/>
    </source>
</evidence>